<dbReference type="GO" id="GO:0030246">
    <property type="term" value="F:carbohydrate binding"/>
    <property type="evidence" value="ECO:0007669"/>
    <property type="project" value="InterPro"/>
</dbReference>
<dbReference type="InterPro" id="IPR003159">
    <property type="entry name" value="Lyase_8_central_dom"/>
</dbReference>
<evidence type="ECO:0000259" key="9">
    <source>
        <dbReference type="Pfam" id="PF02884"/>
    </source>
</evidence>
<organism evidence="12 13">
    <name type="scientific">Catellatospora coxensis</name>
    <dbReference type="NCBI Taxonomy" id="310354"/>
    <lineage>
        <taxon>Bacteria</taxon>
        <taxon>Bacillati</taxon>
        <taxon>Actinomycetota</taxon>
        <taxon>Actinomycetes</taxon>
        <taxon>Micromonosporales</taxon>
        <taxon>Micromonosporaceae</taxon>
        <taxon>Catellatospora</taxon>
    </lineage>
</organism>
<comment type="similarity">
    <text evidence="2">Belongs to the polysaccharide lyase 8 family.</text>
</comment>
<evidence type="ECO:0000256" key="6">
    <source>
        <dbReference type="PIRSR" id="PIRSR638970-1"/>
    </source>
</evidence>
<feature type="signal peptide" evidence="7">
    <location>
        <begin position="1"/>
        <end position="32"/>
    </location>
</feature>
<comment type="subcellular location">
    <subcellularLocation>
        <location evidence="1">Secreted</location>
    </subcellularLocation>
</comment>
<dbReference type="AlphaFoldDB" id="A0A8J3L4G2"/>
<dbReference type="Pfam" id="PF02884">
    <property type="entry name" value="Lyase_8_C"/>
    <property type="match status" value="1"/>
</dbReference>
<dbReference type="InterPro" id="IPR014718">
    <property type="entry name" value="GH-type_carb-bd"/>
</dbReference>
<comment type="caution">
    <text evidence="12">The sequence shown here is derived from an EMBL/GenBank/DDBJ whole genome shotgun (WGS) entry which is preliminary data.</text>
</comment>
<dbReference type="SUPFAM" id="SSF48230">
    <property type="entry name" value="Chondroitin AC/alginate lyase"/>
    <property type="match status" value="1"/>
</dbReference>
<dbReference type="InterPro" id="IPR011071">
    <property type="entry name" value="Lyase_8-like_C"/>
</dbReference>
<gene>
    <name evidence="12" type="ORF">Cco03nite_30750</name>
</gene>
<dbReference type="InterPro" id="IPR012970">
    <property type="entry name" value="Lyase_8_alpha_N"/>
</dbReference>
<feature type="active site" evidence="6">
    <location>
        <position position="262"/>
    </location>
</feature>
<feature type="domain" description="Polysaccharide lyase 8 N-terminal alpha-helical" evidence="10">
    <location>
        <begin position="46"/>
        <end position="365"/>
    </location>
</feature>
<dbReference type="CDD" id="cd01083">
    <property type="entry name" value="GAG_Lyase"/>
    <property type="match status" value="1"/>
</dbReference>
<feature type="chain" id="PRO_5035247827" description="Hyaluronate lyase" evidence="7">
    <location>
        <begin position="33"/>
        <end position="961"/>
    </location>
</feature>
<dbReference type="NCBIfam" id="NF033679">
    <property type="entry name" value="DNRLRE_dom"/>
    <property type="match status" value="1"/>
</dbReference>
<evidence type="ECO:0000259" key="11">
    <source>
        <dbReference type="Pfam" id="PF24517"/>
    </source>
</evidence>
<dbReference type="Gene3D" id="2.60.220.10">
    <property type="entry name" value="Polysaccharide lyase family 8-like, C-terminal"/>
    <property type="match status" value="1"/>
</dbReference>
<dbReference type="InterPro" id="IPR008929">
    <property type="entry name" value="Chondroitin_lyas"/>
</dbReference>
<feature type="domain" description="Carbohydrate-binding module family 96" evidence="11">
    <location>
        <begin position="800"/>
        <end position="953"/>
    </location>
</feature>
<dbReference type="Pfam" id="PF08124">
    <property type="entry name" value="Lyase_8_N"/>
    <property type="match status" value="1"/>
</dbReference>
<dbReference type="Gene3D" id="1.50.10.100">
    <property type="entry name" value="Chondroitin AC/alginate lyase"/>
    <property type="match status" value="1"/>
</dbReference>
<dbReference type="InterPro" id="IPR004103">
    <property type="entry name" value="Lyase_8_C"/>
</dbReference>
<keyword evidence="3" id="KW-0964">Secreted</keyword>
<dbReference type="SUPFAM" id="SSF74650">
    <property type="entry name" value="Galactose mutarotase-like"/>
    <property type="match status" value="1"/>
</dbReference>
<evidence type="ECO:0000256" key="5">
    <source>
        <dbReference type="ARBA" id="ARBA00023239"/>
    </source>
</evidence>
<keyword evidence="13" id="KW-1185">Reference proteome</keyword>
<dbReference type="EMBL" id="BONI01000022">
    <property type="protein sequence ID" value="GIG06375.1"/>
    <property type="molecule type" value="Genomic_DNA"/>
</dbReference>
<dbReference type="GO" id="GO:0005576">
    <property type="term" value="C:extracellular region"/>
    <property type="evidence" value="ECO:0007669"/>
    <property type="project" value="UniProtKB-SubCell"/>
</dbReference>
<dbReference type="PROSITE" id="PS51318">
    <property type="entry name" value="TAT"/>
    <property type="match status" value="1"/>
</dbReference>
<sequence length="961" mass="100091">MHLSRRHLLQAGSASALGALTLPLLPAGPVYAADEFDTLRLRYRDSITGTGFNPAVEPYASRLAVIGELATQRRATMTPGGAALWPDLPLDVSSSVTGSYSRLRAMALAWAQPGTGLTGDATLLGEVINGLDYLHTKVFKPSTAWFGNWWDWNIGTPQTLLDIMALVYDHLTATRITDWLAAVDTFTPAVAPLLNGGASTGANRSDVCLVVVRRGILGKNAAKIAAGRDGLSPIFGYVRTGDGYYEDGSFIQHSVVPYQGTYGAALLSGLAGLFGLLAGSTWAVSDPNRQLAFDAMTRSWAPFLYNGLVMDCVSGRGVSRGLSVQDPLGIQGDDHVRGHGIVASFVRMADAASPAEAALWRGMVKGWIQREYWGNLADDQTLGVPTLAACLAIRDSAAVAAVAEPVNHRLLAAQDQAVHRRAGWAASIAMCSQRTTYYETGNGEHLKGWHTNNGMLSYWGSTWGNGQYSDAFWPTVDPYRLPGTTVSKKALADGAGGTWGAPDPGTTWVGGATDGVFAALGQDTRGLESTLQARKSWFCLDDGIVCLGAGISSSDGVAVETIVDNRNLGGGTGSQQLHINGTAQLASPGAATFTGVNWAHNSFAGIVFPGGATVKALRESRSGSWSQINTGGTTEVLTRKYLTLYVDHGVNPAAASYAYHLLPGADTTTTANRAATPTVTVLANTSTVQAIADSATGVTAANFFAAGTAGPITVSAPCSVLLRESGGQLKVSVADPTRTATTVTVTIARSGYGTASGDGRISVTGLNPIKLVVEVGGALGGSRTITFGTGATVTGGQHLSLPPTADAHVRDGGYATTNYNGTTLEVKNDGVGYARKAFLKFDLTTLPAAPKRAVLWVSGYTADSVGTHTGISAYAVAADGWTESGVTWNTAPALGAHLSTSPLCQVADWIPLDVTSFVQAQYAGDKTATVGLWQAATGRATVLNSRTNATRPAFLQVVTGP</sequence>
<dbReference type="Proteomes" id="UP000630887">
    <property type="component" value="Unassembled WGS sequence"/>
</dbReference>
<evidence type="ECO:0000313" key="13">
    <source>
        <dbReference type="Proteomes" id="UP000630887"/>
    </source>
</evidence>
<protein>
    <recommendedName>
        <fullName evidence="14">Hyaluronate lyase</fullName>
    </recommendedName>
</protein>
<feature type="active site" evidence="6">
    <location>
        <position position="253"/>
    </location>
</feature>
<dbReference type="InterPro" id="IPR055372">
    <property type="entry name" value="CBM96"/>
</dbReference>
<keyword evidence="5" id="KW-0456">Lyase</keyword>
<feature type="domain" description="Polysaccharide lyase family 8 C-terminal" evidence="9">
    <location>
        <begin position="680"/>
        <end position="744"/>
    </location>
</feature>
<dbReference type="Gene3D" id="2.70.98.10">
    <property type="match status" value="1"/>
</dbReference>
<dbReference type="RefSeq" id="WP_203692745.1">
    <property type="nucleotide sequence ID" value="NZ_BAAALC010000004.1"/>
</dbReference>
<proteinExistence type="inferred from homology"/>
<evidence type="ECO:0000256" key="1">
    <source>
        <dbReference type="ARBA" id="ARBA00004613"/>
    </source>
</evidence>
<dbReference type="SUPFAM" id="SSF49863">
    <property type="entry name" value="Hyaluronate lyase-like, C-terminal domain"/>
    <property type="match status" value="1"/>
</dbReference>
<keyword evidence="4 7" id="KW-0732">Signal</keyword>
<feature type="domain" description="Polysaccharide lyase family 8 central" evidence="8">
    <location>
        <begin position="408"/>
        <end position="666"/>
    </location>
</feature>
<dbReference type="Pfam" id="PF02278">
    <property type="entry name" value="Lyase_8"/>
    <property type="match status" value="1"/>
</dbReference>
<dbReference type="GO" id="GO:0016837">
    <property type="term" value="F:carbon-oxygen lyase activity, acting on polysaccharides"/>
    <property type="evidence" value="ECO:0007669"/>
    <property type="project" value="UniProtKB-ARBA"/>
</dbReference>
<evidence type="ECO:0000259" key="8">
    <source>
        <dbReference type="Pfam" id="PF02278"/>
    </source>
</evidence>
<accession>A0A8J3L4G2</accession>
<evidence type="ECO:0000256" key="2">
    <source>
        <dbReference type="ARBA" id="ARBA00006699"/>
    </source>
</evidence>
<dbReference type="PANTHER" id="PTHR38481:SF1">
    <property type="entry name" value="HYALURONATE LYASE"/>
    <property type="match status" value="1"/>
</dbReference>
<dbReference type="PANTHER" id="PTHR38481">
    <property type="entry name" value="HYALURONATE LYASE"/>
    <property type="match status" value="1"/>
</dbReference>
<evidence type="ECO:0000256" key="4">
    <source>
        <dbReference type="ARBA" id="ARBA00022729"/>
    </source>
</evidence>
<dbReference type="GO" id="GO:0005975">
    <property type="term" value="P:carbohydrate metabolic process"/>
    <property type="evidence" value="ECO:0007669"/>
    <property type="project" value="InterPro"/>
</dbReference>
<dbReference type="InterPro" id="IPR038970">
    <property type="entry name" value="Lyase_8"/>
</dbReference>
<reference evidence="12 13" key="1">
    <citation type="submission" date="2021-01" db="EMBL/GenBank/DDBJ databases">
        <title>Whole genome shotgun sequence of Catellatospora coxensis NBRC 107359.</title>
        <authorList>
            <person name="Komaki H."/>
            <person name="Tamura T."/>
        </authorList>
    </citation>
    <scope>NUCLEOTIDE SEQUENCE [LARGE SCALE GENOMIC DNA]</scope>
    <source>
        <strain evidence="12 13">NBRC 107359</strain>
    </source>
</reference>
<dbReference type="InterPro" id="IPR006311">
    <property type="entry name" value="TAT_signal"/>
</dbReference>
<evidence type="ECO:0000256" key="7">
    <source>
        <dbReference type="SAM" id="SignalP"/>
    </source>
</evidence>
<dbReference type="Pfam" id="PF24517">
    <property type="entry name" value="CBM96"/>
    <property type="match status" value="1"/>
</dbReference>
<name>A0A8J3L4G2_9ACTN</name>
<dbReference type="InterPro" id="IPR011013">
    <property type="entry name" value="Gal_mutarotase_sf_dom"/>
</dbReference>
<evidence type="ECO:0000313" key="12">
    <source>
        <dbReference type="EMBL" id="GIG06375.1"/>
    </source>
</evidence>
<feature type="active site" evidence="6">
    <location>
        <position position="316"/>
    </location>
</feature>
<evidence type="ECO:0008006" key="14">
    <source>
        <dbReference type="Google" id="ProtNLM"/>
    </source>
</evidence>
<evidence type="ECO:0000259" key="10">
    <source>
        <dbReference type="Pfam" id="PF08124"/>
    </source>
</evidence>
<evidence type="ECO:0000256" key="3">
    <source>
        <dbReference type="ARBA" id="ARBA00022525"/>
    </source>
</evidence>